<dbReference type="EMBL" id="KZ859011">
    <property type="protein sequence ID" value="RDW25134.1"/>
    <property type="molecule type" value="Genomic_DNA"/>
</dbReference>
<gene>
    <name evidence="1" type="ORF">B0I71DRAFT_62583</name>
</gene>
<dbReference type="AlphaFoldDB" id="A0A371C483"/>
<accession>A0A371C483</accession>
<evidence type="ECO:0000313" key="1">
    <source>
        <dbReference type="EMBL" id="RDW25134.1"/>
    </source>
</evidence>
<feature type="non-terminal residue" evidence="1">
    <location>
        <position position="56"/>
    </location>
</feature>
<organism evidence="1 2">
    <name type="scientific">Yarrowia lipolytica</name>
    <name type="common">Candida lipolytica</name>
    <dbReference type="NCBI Taxonomy" id="4952"/>
    <lineage>
        <taxon>Eukaryota</taxon>
        <taxon>Fungi</taxon>
        <taxon>Dikarya</taxon>
        <taxon>Ascomycota</taxon>
        <taxon>Saccharomycotina</taxon>
        <taxon>Dipodascomycetes</taxon>
        <taxon>Dipodascales</taxon>
        <taxon>Dipodascales incertae sedis</taxon>
        <taxon>Yarrowia</taxon>
    </lineage>
</organism>
<name>A0A371C483_YARLL</name>
<dbReference type="Proteomes" id="UP000256601">
    <property type="component" value="Unassembled WGS sequence"/>
</dbReference>
<proteinExistence type="predicted"/>
<evidence type="ECO:0000313" key="2">
    <source>
        <dbReference type="Proteomes" id="UP000256601"/>
    </source>
</evidence>
<protein>
    <submittedName>
        <fullName evidence="1">Uncharacterized protein</fullName>
    </submittedName>
</protein>
<dbReference type="VEuPathDB" id="FungiDB:YALI1_D21373g"/>
<sequence>VPLPSKMADWILLEAKDGPLNYIRELAHALWQFERAMRKTGLVGTDPVVQRDFAHL</sequence>
<feature type="non-terminal residue" evidence="1">
    <location>
        <position position="1"/>
    </location>
</feature>
<reference evidence="1 2" key="1">
    <citation type="submission" date="2018-07" db="EMBL/GenBank/DDBJ databases">
        <title>Draft Genome Assemblies for Five Robust Yarrowia lipolytica Strains Exhibiting High Lipid Production and Pentose Sugar Utilization and Sugar Alcohol Secretion from Undetoxified Lignocellulosic Biomass Hydrolysates.</title>
        <authorList>
            <consortium name="DOE Joint Genome Institute"/>
            <person name="Walker C."/>
            <person name="Ryu S."/>
            <person name="Na H."/>
            <person name="Zane M."/>
            <person name="LaButti K."/>
            <person name="Lipzen A."/>
            <person name="Haridas S."/>
            <person name="Barry K."/>
            <person name="Grigoriev I.V."/>
            <person name="Quarterman J."/>
            <person name="Slininger P."/>
            <person name="Dien B."/>
            <person name="Trinh C.T."/>
        </authorList>
    </citation>
    <scope>NUCLEOTIDE SEQUENCE [LARGE SCALE GENOMIC DNA]</scope>
    <source>
        <strain evidence="1 2">YB392</strain>
    </source>
</reference>